<dbReference type="Proteomes" id="UP000664303">
    <property type="component" value="Unassembled WGS sequence"/>
</dbReference>
<name>A0A939DDP9_9GAMM</name>
<sequence length="396" mass="39327">MPVTKRISTALAALLAPAATLAQPSGTLSYGPATLAEAVPIPTMVLIPLGLALAAIGVRVVRRRDAQRALGVLLTLGGAATLLSAGMSVRDATALPPPPVELTDPAGGNIAVPTGAREYINRSGVALEILSVTTPASYCVSDSPAGECLAGLVLADSATCGTSFTCTPPVPAEAIGDAMSVDNGTSAQINVLGNDLGDAPLRVISFGDTVANADTHPADGATTGSFPAPGGGTLDVSVAATGTWTVLANGTTGTGAISAYYVLEAGNATTDSGQVDIRFGDSPLARDDTRSNLGAGNEYTTNVGVTLNVSAGSGLLNNDTLGSPATLLTAWGGGDASGSVDRPPGTARPLAGGMLTVNADGSFDLVNPILPGTYTFHYILDNGIGSSQASVEIEVN</sequence>
<comment type="caution">
    <text evidence="3">The sequence shown here is derived from an EMBL/GenBank/DDBJ whole genome shotgun (WGS) entry which is preliminary data.</text>
</comment>
<feature type="chain" id="PRO_5037781955" evidence="2">
    <location>
        <begin position="23"/>
        <end position="396"/>
    </location>
</feature>
<dbReference type="AlphaFoldDB" id="A0A939DDP9"/>
<organism evidence="3 4">
    <name type="scientific">Parahaliea mediterranea</name>
    <dbReference type="NCBI Taxonomy" id="651086"/>
    <lineage>
        <taxon>Bacteria</taxon>
        <taxon>Pseudomonadati</taxon>
        <taxon>Pseudomonadota</taxon>
        <taxon>Gammaproteobacteria</taxon>
        <taxon>Cellvibrionales</taxon>
        <taxon>Halieaceae</taxon>
        <taxon>Parahaliea</taxon>
    </lineage>
</organism>
<keyword evidence="2" id="KW-0732">Signal</keyword>
<feature type="signal peptide" evidence="2">
    <location>
        <begin position="1"/>
        <end position="22"/>
    </location>
</feature>
<dbReference type="NCBIfam" id="NF033207">
    <property type="entry name" value="midcut_by_XrtH"/>
    <property type="match status" value="1"/>
</dbReference>
<evidence type="ECO:0000256" key="1">
    <source>
        <dbReference type="SAM" id="Phobius"/>
    </source>
</evidence>
<reference evidence="3" key="1">
    <citation type="submission" date="2021-02" db="EMBL/GenBank/DDBJ databases">
        <title>PHA producing bacteria isolated from coastal sediment in Guangdong, Shenzhen.</title>
        <authorList>
            <person name="Zheng W."/>
            <person name="Yu S."/>
            <person name="Huang Y."/>
        </authorList>
    </citation>
    <scope>NUCLEOTIDE SEQUENCE</scope>
    <source>
        <strain evidence="3">TN14-10</strain>
    </source>
</reference>
<keyword evidence="1" id="KW-0472">Membrane</keyword>
<accession>A0A939DDP9</accession>
<keyword evidence="1" id="KW-1133">Transmembrane helix</keyword>
<feature type="transmembrane region" description="Helical" evidence="1">
    <location>
        <begin position="38"/>
        <end position="58"/>
    </location>
</feature>
<keyword evidence="4" id="KW-1185">Reference proteome</keyword>
<gene>
    <name evidence="3" type="ORF">JYP50_07065</name>
</gene>
<evidence type="ECO:0000313" key="3">
    <source>
        <dbReference type="EMBL" id="MBN7796343.1"/>
    </source>
</evidence>
<feature type="transmembrane region" description="Helical" evidence="1">
    <location>
        <begin position="70"/>
        <end position="89"/>
    </location>
</feature>
<keyword evidence="1" id="KW-0812">Transmembrane</keyword>
<dbReference type="EMBL" id="JAFKCZ010000005">
    <property type="protein sequence ID" value="MBN7796343.1"/>
    <property type="molecule type" value="Genomic_DNA"/>
</dbReference>
<evidence type="ECO:0000313" key="4">
    <source>
        <dbReference type="Proteomes" id="UP000664303"/>
    </source>
</evidence>
<dbReference type="RefSeq" id="WP_206559795.1">
    <property type="nucleotide sequence ID" value="NZ_JAFKCZ010000005.1"/>
</dbReference>
<protein>
    <submittedName>
        <fullName evidence="3">Midcut-by-XrtH protein</fullName>
    </submittedName>
</protein>
<proteinExistence type="predicted"/>
<evidence type="ECO:0000256" key="2">
    <source>
        <dbReference type="SAM" id="SignalP"/>
    </source>
</evidence>